<dbReference type="SUPFAM" id="SSF46785">
    <property type="entry name" value="Winged helix' DNA-binding domain"/>
    <property type="match status" value="1"/>
</dbReference>
<evidence type="ECO:0000313" key="2">
    <source>
        <dbReference type="Proteomes" id="UP000648801"/>
    </source>
</evidence>
<evidence type="ECO:0000313" key="1">
    <source>
        <dbReference type="EMBL" id="GGA62774.1"/>
    </source>
</evidence>
<dbReference type="GO" id="GO:0005829">
    <property type="term" value="C:cytosol"/>
    <property type="evidence" value="ECO:0007669"/>
    <property type="project" value="TreeGrafter"/>
</dbReference>
<gene>
    <name evidence="1" type="ORF">GCM10011507_12970</name>
</gene>
<dbReference type="PROSITE" id="PS51197">
    <property type="entry name" value="HTH_RRF2_2"/>
    <property type="match status" value="1"/>
</dbReference>
<dbReference type="EMBL" id="BMJB01000001">
    <property type="protein sequence ID" value="GGA62774.1"/>
    <property type="molecule type" value="Genomic_DNA"/>
</dbReference>
<dbReference type="InterPro" id="IPR036388">
    <property type="entry name" value="WH-like_DNA-bd_sf"/>
</dbReference>
<sequence length="128" mass="13687">MAQNARFRLSLRVLSVLAAEPEKMHTSAAIADELKESAVMVRRTFLLLHKAGLIVQRKGPNGGAKLKRAPKQIGLGDIFQATAGDWFSVGDKALDAWLGKVRGDAIAAMNEHSLGGVVKRLGKAGSKK</sequence>
<dbReference type="AlphaFoldDB" id="A0A916RQ61"/>
<keyword evidence="2" id="KW-1185">Reference proteome</keyword>
<dbReference type="Proteomes" id="UP000648801">
    <property type="component" value="Unassembled WGS sequence"/>
</dbReference>
<dbReference type="Gene3D" id="1.10.10.10">
    <property type="entry name" value="Winged helix-like DNA-binding domain superfamily/Winged helix DNA-binding domain"/>
    <property type="match status" value="1"/>
</dbReference>
<proteinExistence type="predicted"/>
<evidence type="ECO:0008006" key="3">
    <source>
        <dbReference type="Google" id="ProtNLM"/>
    </source>
</evidence>
<dbReference type="InterPro" id="IPR000944">
    <property type="entry name" value="Tscrpt_reg_Rrf2"/>
</dbReference>
<accession>A0A916RQ61</accession>
<comment type="caution">
    <text evidence="1">The sequence shown here is derived from an EMBL/GenBank/DDBJ whole genome shotgun (WGS) entry which is preliminary data.</text>
</comment>
<reference evidence="1" key="1">
    <citation type="journal article" date="2014" name="Int. J. Syst. Evol. Microbiol.">
        <title>Complete genome sequence of Corynebacterium casei LMG S-19264T (=DSM 44701T), isolated from a smear-ripened cheese.</title>
        <authorList>
            <consortium name="US DOE Joint Genome Institute (JGI-PGF)"/>
            <person name="Walter F."/>
            <person name="Albersmeier A."/>
            <person name="Kalinowski J."/>
            <person name="Ruckert C."/>
        </authorList>
    </citation>
    <scope>NUCLEOTIDE SEQUENCE</scope>
    <source>
        <strain evidence="1">CGMCC 1.15447</strain>
    </source>
</reference>
<dbReference type="Pfam" id="PF02082">
    <property type="entry name" value="Rrf2"/>
    <property type="match status" value="1"/>
</dbReference>
<reference evidence="1" key="2">
    <citation type="submission" date="2020-09" db="EMBL/GenBank/DDBJ databases">
        <authorList>
            <person name="Sun Q."/>
            <person name="Zhou Y."/>
        </authorList>
    </citation>
    <scope>NUCLEOTIDE SEQUENCE</scope>
    <source>
        <strain evidence="1">CGMCC 1.15447</strain>
    </source>
</reference>
<protein>
    <recommendedName>
        <fullName evidence="3">Transcriptional regulator</fullName>
    </recommendedName>
</protein>
<dbReference type="PANTHER" id="PTHR33221:SF15">
    <property type="entry name" value="HTH-TYPE TRANSCRIPTIONAL REGULATOR YWGB-RELATED"/>
    <property type="match status" value="1"/>
</dbReference>
<dbReference type="InterPro" id="IPR036390">
    <property type="entry name" value="WH_DNA-bd_sf"/>
</dbReference>
<name>A0A916RQ61_9BACT</name>
<dbReference type="PANTHER" id="PTHR33221">
    <property type="entry name" value="WINGED HELIX-TURN-HELIX TRANSCRIPTIONAL REGULATOR, RRF2 FAMILY"/>
    <property type="match status" value="1"/>
</dbReference>
<dbReference type="RefSeq" id="WP_188758429.1">
    <property type="nucleotide sequence ID" value="NZ_BMJB01000001.1"/>
</dbReference>
<dbReference type="GO" id="GO:0003700">
    <property type="term" value="F:DNA-binding transcription factor activity"/>
    <property type="evidence" value="ECO:0007669"/>
    <property type="project" value="TreeGrafter"/>
</dbReference>
<organism evidence="1 2">
    <name type="scientific">Edaphobacter acidisoli</name>
    <dbReference type="NCBI Taxonomy" id="2040573"/>
    <lineage>
        <taxon>Bacteria</taxon>
        <taxon>Pseudomonadati</taxon>
        <taxon>Acidobacteriota</taxon>
        <taxon>Terriglobia</taxon>
        <taxon>Terriglobales</taxon>
        <taxon>Acidobacteriaceae</taxon>
        <taxon>Edaphobacter</taxon>
    </lineage>
</organism>